<accession>A0AAE0DNK3</accession>
<evidence type="ECO:0000313" key="3">
    <source>
        <dbReference type="Proteomes" id="UP001276659"/>
    </source>
</evidence>
<dbReference type="InterPro" id="IPR038291">
    <property type="entry name" value="SAP30_C_sf"/>
</dbReference>
<evidence type="ECO:0000313" key="2">
    <source>
        <dbReference type="EMBL" id="KAK3176786.1"/>
    </source>
</evidence>
<name>A0AAE0DNK3_9LECA</name>
<dbReference type="EMBL" id="JASNWA010000004">
    <property type="protein sequence ID" value="KAK3176786.1"/>
    <property type="molecule type" value="Genomic_DNA"/>
</dbReference>
<dbReference type="AlphaFoldDB" id="A0AAE0DNK3"/>
<evidence type="ECO:0008006" key="4">
    <source>
        <dbReference type="Google" id="ProtNLM"/>
    </source>
</evidence>
<feature type="compositionally biased region" description="Polar residues" evidence="1">
    <location>
        <begin position="49"/>
        <end position="63"/>
    </location>
</feature>
<sequence>MPPPRIRNAFDDSRSEASSTKEKPLGYGPIGITKGRRNGASMLGGSTLKDVTNATQSTNGQEGTQDEGPQINWSTMDASVLNAYRHAHHLDTPPAFLSSYNQRMLTRPGIGQLSPTMARHKDRRRVGKEQLALAVKKDFNAATMIEGDVVPKFLYTVHSQDKNFRMRFEPTQSK</sequence>
<reference evidence="2" key="1">
    <citation type="submission" date="2022-11" db="EMBL/GenBank/DDBJ databases">
        <title>Chromosomal genome sequence assembly and mating type (MAT) locus characterization of the leprose asexual lichenized fungus Lepraria neglecta (Nyl.) Erichsen.</title>
        <authorList>
            <person name="Allen J.L."/>
            <person name="Pfeffer B."/>
        </authorList>
    </citation>
    <scope>NUCLEOTIDE SEQUENCE</scope>
    <source>
        <strain evidence="2">Allen 5258</strain>
    </source>
</reference>
<evidence type="ECO:0000256" key="1">
    <source>
        <dbReference type="SAM" id="MobiDB-lite"/>
    </source>
</evidence>
<gene>
    <name evidence="2" type="ORF">OEA41_008111</name>
</gene>
<dbReference type="Gene3D" id="6.10.160.20">
    <property type="match status" value="1"/>
</dbReference>
<keyword evidence="3" id="KW-1185">Reference proteome</keyword>
<protein>
    <recommendedName>
        <fullName evidence="4">Histone deacetylase complex subunit SAP30 Sin3 binding domain-containing protein</fullName>
    </recommendedName>
</protein>
<comment type="caution">
    <text evidence="2">The sequence shown here is derived from an EMBL/GenBank/DDBJ whole genome shotgun (WGS) entry which is preliminary data.</text>
</comment>
<dbReference type="Proteomes" id="UP001276659">
    <property type="component" value="Unassembled WGS sequence"/>
</dbReference>
<organism evidence="2 3">
    <name type="scientific">Lepraria neglecta</name>
    <dbReference type="NCBI Taxonomy" id="209136"/>
    <lineage>
        <taxon>Eukaryota</taxon>
        <taxon>Fungi</taxon>
        <taxon>Dikarya</taxon>
        <taxon>Ascomycota</taxon>
        <taxon>Pezizomycotina</taxon>
        <taxon>Lecanoromycetes</taxon>
        <taxon>OSLEUM clade</taxon>
        <taxon>Lecanoromycetidae</taxon>
        <taxon>Lecanorales</taxon>
        <taxon>Lecanorineae</taxon>
        <taxon>Stereocaulaceae</taxon>
        <taxon>Lepraria</taxon>
    </lineage>
</organism>
<proteinExistence type="predicted"/>
<feature type="region of interest" description="Disordered" evidence="1">
    <location>
        <begin position="1"/>
        <end position="71"/>
    </location>
</feature>
<feature type="compositionally biased region" description="Basic and acidic residues" evidence="1">
    <location>
        <begin position="8"/>
        <end position="24"/>
    </location>
</feature>